<evidence type="ECO:0000256" key="3">
    <source>
        <dbReference type="ARBA" id="ARBA00004607"/>
    </source>
</evidence>
<evidence type="ECO:0000256" key="4">
    <source>
        <dbReference type="ARBA" id="ARBA00005385"/>
    </source>
</evidence>
<evidence type="ECO:0000256" key="10">
    <source>
        <dbReference type="ARBA" id="ARBA00070736"/>
    </source>
</evidence>
<keyword evidence="8" id="KW-0966">Cell projection</keyword>
<dbReference type="Gene3D" id="1.20.960.40">
    <property type="match status" value="1"/>
</dbReference>
<evidence type="ECO:0000313" key="14">
    <source>
        <dbReference type="EMBL" id="KAK2565362.1"/>
    </source>
</evidence>
<reference evidence="14" key="1">
    <citation type="journal article" date="2023" name="G3 (Bethesda)">
        <title>Whole genome assembly and annotation of the endangered Caribbean coral Acropora cervicornis.</title>
        <authorList>
            <person name="Selwyn J.D."/>
            <person name="Vollmer S.V."/>
        </authorList>
    </citation>
    <scope>NUCLEOTIDE SEQUENCE</scope>
    <source>
        <strain evidence="14">K2</strain>
    </source>
</reference>
<dbReference type="FunFam" id="1.20.960.40:FF:000002">
    <property type="entry name" value="LisH domain-containing protein FOPNL"/>
    <property type="match status" value="1"/>
</dbReference>
<dbReference type="PROSITE" id="PS50896">
    <property type="entry name" value="LISH"/>
    <property type="match status" value="1"/>
</dbReference>
<dbReference type="InterPro" id="IPR006594">
    <property type="entry name" value="LisH"/>
</dbReference>
<reference evidence="14" key="2">
    <citation type="journal article" date="2023" name="Science">
        <title>Genomic signatures of disease resistance in endangered staghorn corals.</title>
        <authorList>
            <person name="Vollmer S.V."/>
            <person name="Selwyn J.D."/>
            <person name="Despard B.A."/>
            <person name="Roesel C.L."/>
        </authorList>
    </citation>
    <scope>NUCLEOTIDE SEQUENCE</scope>
    <source>
        <strain evidence="14">K2</strain>
    </source>
</reference>
<dbReference type="PANTHER" id="PTHR15431:SF19">
    <property type="entry name" value="CENTROSOMAL PROTEIN 20-RELATED"/>
    <property type="match status" value="1"/>
</dbReference>
<dbReference type="GO" id="GO:0036064">
    <property type="term" value="C:ciliary basal body"/>
    <property type="evidence" value="ECO:0007669"/>
    <property type="project" value="TreeGrafter"/>
</dbReference>
<evidence type="ECO:0000256" key="11">
    <source>
        <dbReference type="ARBA" id="ARBA00076755"/>
    </source>
</evidence>
<evidence type="ECO:0000256" key="12">
    <source>
        <dbReference type="ARBA" id="ARBA00081996"/>
    </source>
</evidence>
<evidence type="ECO:0000256" key="8">
    <source>
        <dbReference type="ARBA" id="ARBA00023273"/>
    </source>
</evidence>
<comment type="function">
    <text evidence="9">Involved in the biogenesis of cilia. Required for the recruitment of PLK1 to centrosomes and S phase progression.</text>
</comment>
<evidence type="ECO:0000256" key="6">
    <source>
        <dbReference type="ARBA" id="ARBA00022794"/>
    </source>
</evidence>
<dbReference type="GO" id="GO:0034451">
    <property type="term" value="C:centriolar satellite"/>
    <property type="evidence" value="ECO:0007669"/>
    <property type="project" value="UniProtKB-SubCell"/>
</dbReference>
<keyword evidence="6" id="KW-0970">Cilium biogenesis/degradation</keyword>
<sequence length="208" mass="23809">MTTVDELKNVLKETLENRGVLGQIRARVRAEVFGALDDQSEPRPSLSNENLLINELIREYLVFNKYKYTESVLLAETGQPMEPMDRTFLIQELNIADEQESSPSMPLLYGILSHFLQGNHSEGGRLRGLREHSLSSQLHSQGDSKIENGLNPVTSDVQMESTQIESFLKEQMKAGLIQDLFISLNLLWFVEEDDSYPSRLYDLPWTYK</sequence>
<dbReference type="GO" id="GO:0031514">
    <property type="term" value="C:motile cilium"/>
    <property type="evidence" value="ECO:0007669"/>
    <property type="project" value="TreeGrafter"/>
</dbReference>
<dbReference type="GO" id="GO:0060271">
    <property type="term" value="P:cilium assembly"/>
    <property type="evidence" value="ECO:0007669"/>
    <property type="project" value="TreeGrafter"/>
</dbReference>
<evidence type="ECO:0000256" key="5">
    <source>
        <dbReference type="ARBA" id="ARBA00022490"/>
    </source>
</evidence>
<dbReference type="InterPro" id="IPR018993">
    <property type="entry name" value="FOP_dimerisation-dom_N"/>
</dbReference>
<protein>
    <recommendedName>
        <fullName evidence="10">Centrosomal protein 20</fullName>
    </recommendedName>
    <alternativeName>
        <fullName evidence="11">FGFR1OP N-terminal-like protein</fullName>
    </alternativeName>
    <alternativeName>
        <fullName evidence="12">LisH domain-containing protein FOPNL</fullName>
    </alternativeName>
</protein>
<evidence type="ECO:0000259" key="13">
    <source>
        <dbReference type="Pfam" id="PF09398"/>
    </source>
</evidence>
<accession>A0AAD9QQ52</accession>
<evidence type="ECO:0000256" key="1">
    <source>
        <dbReference type="ARBA" id="ARBA00004120"/>
    </source>
</evidence>
<keyword evidence="5" id="KW-0963">Cytoplasm</keyword>
<comment type="similarity">
    <text evidence="4">Belongs to the CEP43 family.</text>
</comment>
<dbReference type="GO" id="GO:0034453">
    <property type="term" value="P:microtubule anchoring"/>
    <property type="evidence" value="ECO:0007669"/>
    <property type="project" value="InterPro"/>
</dbReference>
<organism evidence="14 15">
    <name type="scientific">Acropora cervicornis</name>
    <name type="common">Staghorn coral</name>
    <dbReference type="NCBI Taxonomy" id="6130"/>
    <lineage>
        <taxon>Eukaryota</taxon>
        <taxon>Metazoa</taxon>
        <taxon>Cnidaria</taxon>
        <taxon>Anthozoa</taxon>
        <taxon>Hexacorallia</taxon>
        <taxon>Scleractinia</taxon>
        <taxon>Astrocoeniina</taxon>
        <taxon>Acroporidae</taxon>
        <taxon>Acropora</taxon>
    </lineage>
</organism>
<evidence type="ECO:0000256" key="2">
    <source>
        <dbReference type="ARBA" id="ARBA00004463"/>
    </source>
</evidence>
<comment type="subcellular location">
    <subcellularLocation>
        <location evidence="1">Cytoplasm</location>
        <location evidence="1">Cytoskeleton</location>
        <location evidence="1">Cilium basal body</location>
    </subcellularLocation>
    <subcellularLocation>
        <location evidence="3">Cytoplasm</location>
        <location evidence="3">Cytoskeleton</location>
        <location evidence="3">Microtubule organizing center</location>
        <location evidence="3">Centrosome</location>
        <location evidence="3">Centriolar satellite</location>
    </subcellularLocation>
    <subcellularLocation>
        <location evidence="2">Cytoplasmic granule</location>
    </subcellularLocation>
</comment>
<name>A0AAD9QQ52_ACRCE</name>
<dbReference type="AlphaFoldDB" id="A0AAD9QQ52"/>
<dbReference type="EMBL" id="JARQWQ010000020">
    <property type="protein sequence ID" value="KAK2565362.1"/>
    <property type="molecule type" value="Genomic_DNA"/>
</dbReference>
<gene>
    <name evidence="14" type="ORF">P5673_011334</name>
</gene>
<evidence type="ECO:0000313" key="15">
    <source>
        <dbReference type="Proteomes" id="UP001249851"/>
    </source>
</evidence>
<evidence type="ECO:0000256" key="9">
    <source>
        <dbReference type="ARBA" id="ARBA00055043"/>
    </source>
</evidence>
<evidence type="ECO:0000256" key="7">
    <source>
        <dbReference type="ARBA" id="ARBA00023212"/>
    </source>
</evidence>
<proteinExistence type="inferred from homology"/>
<dbReference type="SMART" id="SM00667">
    <property type="entry name" value="LisH"/>
    <property type="match status" value="1"/>
</dbReference>
<feature type="domain" description="FGFR1 oncogene partner (FOP) N-terminal dimerisation" evidence="13">
    <location>
        <begin position="48"/>
        <end position="114"/>
    </location>
</feature>
<comment type="caution">
    <text evidence="14">The sequence shown here is derived from an EMBL/GenBank/DDBJ whole genome shotgun (WGS) entry which is preliminary data.</text>
</comment>
<dbReference type="Pfam" id="PF09398">
    <property type="entry name" value="FOP_dimer"/>
    <property type="match status" value="1"/>
</dbReference>
<dbReference type="PANTHER" id="PTHR15431">
    <property type="entry name" value="FGFR1 ONCOGENE PARTNER/LISH DOMAIN-CONTAINING PROTEIN"/>
    <property type="match status" value="1"/>
</dbReference>
<keyword evidence="15" id="KW-1185">Reference proteome</keyword>
<dbReference type="Proteomes" id="UP001249851">
    <property type="component" value="Unassembled WGS sequence"/>
</dbReference>
<keyword evidence="7" id="KW-0206">Cytoskeleton</keyword>